<dbReference type="Gramene" id="Manes.14G005200.1.v8.1">
    <property type="protein sequence ID" value="Manes.14G005200.1.v8.1.CDS.1"/>
    <property type="gene ID" value="Manes.14G005200.v8.1"/>
</dbReference>
<accession>A0A2C9UHK3</accession>
<gene>
    <name evidence="1" type="ORF">MANES_14G005200v8</name>
</gene>
<proteinExistence type="predicted"/>
<protein>
    <submittedName>
        <fullName evidence="1">Uncharacterized protein</fullName>
    </submittedName>
</protein>
<reference evidence="2" key="1">
    <citation type="journal article" date="2016" name="Nat. Biotechnol.">
        <title>Sequencing wild and cultivated cassava and related species reveals extensive interspecific hybridization and genetic diversity.</title>
        <authorList>
            <person name="Bredeson J.V."/>
            <person name="Lyons J.B."/>
            <person name="Prochnik S.E."/>
            <person name="Wu G.A."/>
            <person name="Ha C.M."/>
            <person name="Edsinger-Gonzales E."/>
            <person name="Grimwood J."/>
            <person name="Schmutz J."/>
            <person name="Rabbi I.Y."/>
            <person name="Egesi C."/>
            <person name="Nauluvula P."/>
            <person name="Lebot V."/>
            <person name="Ndunguru J."/>
            <person name="Mkamilo G."/>
            <person name="Bart R.S."/>
            <person name="Setter T.L."/>
            <person name="Gleadow R.M."/>
            <person name="Kulakow P."/>
            <person name="Ferguson M.E."/>
            <person name="Rounsley S."/>
            <person name="Rokhsar D.S."/>
        </authorList>
    </citation>
    <scope>NUCLEOTIDE SEQUENCE [LARGE SCALE GENOMIC DNA]</scope>
    <source>
        <strain evidence="2">cv. AM560-2</strain>
    </source>
</reference>
<sequence length="169" mass="19713">MECPKRAQHHQPRQSWTRSTNSVSAWEKRFCLEVGGMQWKYFLKAKRYTSLFTNVMEWEDSAGKESFQRAKSRFWAKNGGLPCKFLPLPNPDMYIDKIDWNAKLDPQLLAELEAARRQVEEYKEENAPVLLSEIRATGWDEDCEEWHKPLVITGMIVGDKESSGDDKKN</sequence>
<evidence type="ECO:0000313" key="1">
    <source>
        <dbReference type="EMBL" id="OAY30119.1"/>
    </source>
</evidence>
<keyword evidence="2" id="KW-1185">Reference proteome</keyword>
<dbReference type="Proteomes" id="UP000091857">
    <property type="component" value="Chromosome 14"/>
</dbReference>
<dbReference type="PANTHER" id="PTHR34567:SF7">
    <property type="entry name" value="PENTATRICOPEPTIDE REPEAT-CONTAINING-LIKE PROTEIN"/>
    <property type="match status" value="1"/>
</dbReference>
<dbReference type="EMBL" id="CM004400">
    <property type="protein sequence ID" value="OAY30119.1"/>
    <property type="molecule type" value="Genomic_DNA"/>
</dbReference>
<dbReference type="OMA" id="GYPCENK"/>
<dbReference type="AlphaFoldDB" id="A0A2C9UHK3"/>
<comment type="caution">
    <text evidence="1">The sequence shown here is derived from an EMBL/GenBank/DDBJ whole genome shotgun (WGS) entry which is preliminary data.</text>
</comment>
<evidence type="ECO:0000313" key="2">
    <source>
        <dbReference type="Proteomes" id="UP000091857"/>
    </source>
</evidence>
<dbReference type="STRING" id="3983.A0A2C9UHK3"/>
<organism evidence="1 2">
    <name type="scientific">Manihot esculenta</name>
    <name type="common">Cassava</name>
    <name type="synonym">Jatropha manihot</name>
    <dbReference type="NCBI Taxonomy" id="3983"/>
    <lineage>
        <taxon>Eukaryota</taxon>
        <taxon>Viridiplantae</taxon>
        <taxon>Streptophyta</taxon>
        <taxon>Embryophyta</taxon>
        <taxon>Tracheophyta</taxon>
        <taxon>Spermatophyta</taxon>
        <taxon>Magnoliopsida</taxon>
        <taxon>eudicotyledons</taxon>
        <taxon>Gunneridae</taxon>
        <taxon>Pentapetalae</taxon>
        <taxon>rosids</taxon>
        <taxon>fabids</taxon>
        <taxon>Malpighiales</taxon>
        <taxon>Euphorbiaceae</taxon>
        <taxon>Crotonoideae</taxon>
        <taxon>Manihoteae</taxon>
        <taxon>Manihot</taxon>
    </lineage>
</organism>
<dbReference type="PANTHER" id="PTHR34567">
    <property type="entry name" value="FK506-BINDING-LIKE PROTEIN"/>
    <property type="match status" value="1"/>
</dbReference>
<name>A0A2C9UHK3_MANES</name>